<dbReference type="InterPro" id="IPR001757">
    <property type="entry name" value="P_typ_ATPase"/>
</dbReference>
<dbReference type="InterPro" id="IPR036163">
    <property type="entry name" value="HMA_dom_sf"/>
</dbReference>
<dbReference type="GO" id="GO:0005524">
    <property type="term" value="F:ATP binding"/>
    <property type="evidence" value="ECO:0007669"/>
    <property type="project" value="UniProtKB-UniRule"/>
</dbReference>
<evidence type="ECO:0000313" key="24">
    <source>
        <dbReference type="Proteomes" id="UP000004923"/>
    </source>
</evidence>
<feature type="transmembrane region" description="Helical" evidence="21">
    <location>
        <begin position="385"/>
        <end position="406"/>
    </location>
</feature>
<comment type="caution">
    <text evidence="23">The sequence shown here is derived from an EMBL/GenBank/DDBJ whole genome shotgun (WGS) entry which is preliminary data.</text>
</comment>
<feature type="transmembrane region" description="Helical" evidence="21">
    <location>
        <begin position="129"/>
        <end position="146"/>
    </location>
</feature>
<accession>E8LF54</accession>
<reference evidence="23 24" key="1">
    <citation type="submission" date="2011-01" db="EMBL/GenBank/DDBJ databases">
        <authorList>
            <person name="Weinstock G."/>
            <person name="Sodergren E."/>
            <person name="Clifton S."/>
            <person name="Fulton L."/>
            <person name="Fulton B."/>
            <person name="Courtney L."/>
            <person name="Fronick C."/>
            <person name="Harrison M."/>
            <person name="Strong C."/>
            <person name="Farmer C."/>
            <person name="Delahaunty K."/>
            <person name="Markovic C."/>
            <person name="Hall O."/>
            <person name="Minx P."/>
            <person name="Tomlinson C."/>
            <person name="Mitreva M."/>
            <person name="Hou S."/>
            <person name="Chen J."/>
            <person name="Wollam A."/>
            <person name="Pepin K.H."/>
            <person name="Johnson M."/>
            <person name="Bhonagiri V."/>
            <person name="Zhang X."/>
            <person name="Suruliraj S."/>
            <person name="Warren W."/>
            <person name="Chinwalla A."/>
            <person name="Mardis E.R."/>
            <person name="Wilson R.K."/>
        </authorList>
    </citation>
    <scope>NUCLEOTIDE SEQUENCE [LARGE SCALE GENOMIC DNA]</scope>
    <source>
        <strain evidence="23 24">YIT 12067</strain>
    </source>
</reference>
<keyword evidence="5" id="KW-0813">Transport</keyword>
<dbReference type="Pfam" id="PF00122">
    <property type="entry name" value="E1-E2_ATPase"/>
    <property type="match status" value="1"/>
</dbReference>
<evidence type="ECO:0000256" key="5">
    <source>
        <dbReference type="ARBA" id="ARBA00022448"/>
    </source>
</evidence>
<evidence type="ECO:0000256" key="8">
    <source>
        <dbReference type="ARBA" id="ARBA00022692"/>
    </source>
</evidence>
<keyword evidence="6 21" id="KW-1003">Cell membrane</keyword>
<dbReference type="PROSITE" id="PS50846">
    <property type="entry name" value="HMA_2"/>
    <property type="match status" value="1"/>
</dbReference>
<evidence type="ECO:0000256" key="6">
    <source>
        <dbReference type="ARBA" id="ARBA00022475"/>
    </source>
</evidence>
<feature type="transmembrane region" description="Helical" evidence="21">
    <location>
        <begin position="726"/>
        <end position="745"/>
    </location>
</feature>
<dbReference type="GO" id="GO:0005507">
    <property type="term" value="F:copper ion binding"/>
    <property type="evidence" value="ECO:0007669"/>
    <property type="project" value="TreeGrafter"/>
</dbReference>
<feature type="transmembrane region" description="Helical" evidence="21">
    <location>
        <begin position="357"/>
        <end position="379"/>
    </location>
</feature>
<evidence type="ECO:0000313" key="23">
    <source>
        <dbReference type="EMBL" id="EFY04540.1"/>
    </source>
</evidence>
<dbReference type="Proteomes" id="UP000004923">
    <property type="component" value="Unassembled WGS sequence"/>
</dbReference>
<evidence type="ECO:0000256" key="2">
    <source>
        <dbReference type="ARBA" id="ARBA00006024"/>
    </source>
</evidence>
<dbReference type="SUPFAM" id="SSF56784">
    <property type="entry name" value="HAD-like"/>
    <property type="match status" value="1"/>
</dbReference>
<keyword evidence="14" id="KW-1278">Translocase</keyword>
<evidence type="ECO:0000256" key="1">
    <source>
        <dbReference type="ARBA" id="ARBA00004651"/>
    </source>
</evidence>
<keyword evidence="11" id="KW-0187">Copper transport</keyword>
<dbReference type="InterPro" id="IPR008250">
    <property type="entry name" value="ATPase_P-typ_transduc_dom_A_sf"/>
</dbReference>
<dbReference type="NCBIfam" id="TIGR01525">
    <property type="entry name" value="ATPase-IB_hvy"/>
    <property type="match status" value="1"/>
</dbReference>
<dbReference type="EMBL" id="AEVN01000070">
    <property type="protein sequence ID" value="EFY04540.1"/>
    <property type="molecule type" value="Genomic_DNA"/>
</dbReference>
<evidence type="ECO:0000256" key="12">
    <source>
        <dbReference type="ARBA" id="ARBA00022840"/>
    </source>
</evidence>
<gene>
    <name evidence="23" type="ORF">HMPREF9443_01489</name>
</gene>
<keyword evidence="12 21" id="KW-0067">ATP-binding</keyword>
<evidence type="ECO:0000256" key="21">
    <source>
        <dbReference type="RuleBase" id="RU362081"/>
    </source>
</evidence>
<evidence type="ECO:0000256" key="14">
    <source>
        <dbReference type="ARBA" id="ARBA00022967"/>
    </source>
</evidence>
<keyword evidence="23" id="KW-0378">Hydrolase</keyword>
<comment type="catalytic activity">
    <reaction evidence="20">
        <text>Cu(+)(in) + ATP + H2O = Cu(+)(out) + ADP + phosphate + H(+)</text>
        <dbReference type="Rhea" id="RHEA:25792"/>
        <dbReference type="ChEBI" id="CHEBI:15377"/>
        <dbReference type="ChEBI" id="CHEBI:15378"/>
        <dbReference type="ChEBI" id="CHEBI:30616"/>
        <dbReference type="ChEBI" id="CHEBI:43474"/>
        <dbReference type="ChEBI" id="CHEBI:49552"/>
        <dbReference type="ChEBI" id="CHEBI:456216"/>
        <dbReference type="EC" id="7.2.2.8"/>
    </reaction>
</comment>
<dbReference type="PANTHER" id="PTHR43520:SF8">
    <property type="entry name" value="P-TYPE CU(+) TRANSPORTER"/>
    <property type="match status" value="1"/>
</dbReference>
<dbReference type="eggNOG" id="COG2217">
    <property type="taxonomic scope" value="Bacteria"/>
</dbReference>
<evidence type="ECO:0000259" key="22">
    <source>
        <dbReference type="PROSITE" id="PS50846"/>
    </source>
</evidence>
<keyword evidence="13" id="KW-0460">Magnesium</keyword>
<keyword evidence="16" id="KW-0186">Copper</keyword>
<dbReference type="Pfam" id="PF00702">
    <property type="entry name" value="Hydrolase"/>
    <property type="match status" value="1"/>
</dbReference>
<organism evidence="23 24">
    <name type="scientific">Phascolarctobacterium succinatutens YIT 12067</name>
    <dbReference type="NCBI Taxonomy" id="626939"/>
    <lineage>
        <taxon>Bacteria</taxon>
        <taxon>Bacillati</taxon>
        <taxon>Bacillota</taxon>
        <taxon>Negativicutes</taxon>
        <taxon>Acidaminococcales</taxon>
        <taxon>Acidaminococcaceae</taxon>
        <taxon>Phascolarctobacterium</taxon>
    </lineage>
</organism>
<evidence type="ECO:0000256" key="13">
    <source>
        <dbReference type="ARBA" id="ARBA00022842"/>
    </source>
</evidence>
<dbReference type="EC" id="7.2.2.8" evidence="3"/>
<dbReference type="GO" id="GO:0016887">
    <property type="term" value="F:ATP hydrolysis activity"/>
    <property type="evidence" value="ECO:0007669"/>
    <property type="project" value="InterPro"/>
</dbReference>
<dbReference type="NCBIfam" id="TIGR01494">
    <property type="entry name" value="ATPase_P-type"/>
    <property type="match status" value="1"/>
</dbReference>
<dbReference type="SFLD" id="SFLDG00002">
    <property type="entry name" value="C1.7:_P-type_atpase_like"/>
    <property type="match status" value="1"/>
</dbReference>
<dbReference type="Gene3D" id="3.40.1110.10">
    <property type="entry name" value="Calcium-transporting ATPase, cytoplasmic domain N"/>
    <property type="match status" value="1"/>
</dbReference>
<evidence type="ECO:0000256" key="19">
    <source>
        <dbReference type="ARBA" id="ARBA00029719"/>
    </source>
</evidence>
<keyword evidence="8 21" id="KW-0812">Transmembrane</keyword>
<dbReference type="SUPFAM" id="SSF81653">
    <property type="entry name" value="Calcium ATPase, transduction domain A"/>
    <property type="match status" value="1"/>
</dbReference>
<keyword evidence="10 21" id="KW-0547">Nucleotide-binding</keyword>
<feature type="transmembrane region" description="Helical" evidence="21">
    <location>
        <begin position="95"/>
        <end position="117"/>
    </location>
</feature>
<evidence type="ECO:0000256" key="3">
    <source>
        <dbReference type="ARBA" id="ARBA00012517"/>
    </source>
</evidence>
<feature type="transmembrane region" description="Helical" evidence="21">
    <location>
        <begin position="167"/>
        <end position="191"/>
    </location>
</feature>
<dbReference type="SUPFAM" id="SSF81665">
    <property type="entry name" value="Calcium ATPase, transmembrane domain M"/>
    <property type="match status" value="1"/>
</dbReference>
<keyword evidence="15 21" id="KW-1133">Transmembrane helix</keyword>
<proteinExistence type="inferred from homology"/>
<evidence type="ECO:0000256" key="7">
    <source>
        <dbReference type="ARBA" id="ARBA00022553"/>
    </source>
</evidence>
<dbReference type="InterPro" id="IPR023298">
    <property type="entry name" value="ATPase_P-typ_TM_dom_sf"/>
</dbReference>
<dbReference type="GO" id="GO:0005886">
    <property type="term" value="C:plasma membrane"/>
    <property type="evidence" value="ECO:0007669"/>
    <property type="project" value="UniProtKB-SubCell"/>
</dbReference>
<dbReference type="InterPro" id="IPR023299">
    <property type="entry name" value="ATPase_P-typ_cyto_dom_N"/>
</dbReference>
<keyword evidence="18 21" id="KW-0472">Membrane</keyword>
<evidence type="ECO:0000256" key="11">
    <source>
        <dbReference type="ARBA" id="ARBA00022796"/>
    </source>
</evidence>
<name>E8LF54_9FIRM</name>
<keyword evidence="9 21" id="KW-0479">Metal-binding</keyword>
<dbReference type="InterPro" id="IPR017969">
    <property type="entry name" value="Heavy-metal-associated_CS"/>
</dbReference>
<dbReference type="InterPro" id="IPR023214">
    <property type="entry name" value="HAD_sf"/>
</dbReference>
<dbReference type="PANTHER" id="PTHR43520">
    <property type="entry name" value="ATP7, ISOFORM B"/>
    <property type="match status" value="1"/>
</dbReference>
<evidence type="ECO:0000256" key="10">
    <source>
        <dbReference type="ARBA" id="ARBA00022741"/>
    </source>
</evidence>
<dbReference type="InterPro" id="IPR006121">
    <property type="entry name" value="HMA_dom"/>
</dbReference>
<comment type="similarity">
    <text evidence="2 21">Belongs to the cation transport ATPase (P-type) (TC 3.A.3) family. Type IB subfamily.</text>
</comment>
<dbReference type="FunFam" id="2.70.150.10:FF:000002">
    <property type="entry name" value="Copper-transporting ATPase 1, putative"/>
    <property type="match status" value="1"/>
</dbReference>
<dbReference type="PRINTS" id="PR00943">
    <property type="entry name" value="CUATPASE"/>
</dbReference>
<dbReference type="CDD" id="cd02094">
    <property type="entry name" value="P-type_ATPase_Cu-like"/>
    <property type="match status" value="1"/>
</dbReference>
<dbReference type="RefSeq" id="WP_009145847.1">
    <property type="nucleotide sequence ID" value="NZ_GL830905.1"/>
</dbReference>
<dbReference type="HOGENOM" id="CLU_001771_11_2_9"/>
<dbReference type="GO" id="GO:0140581">
    <property type="term" value="F:P-type monovalent copper transporter activity"/>
    <property type="evidence" value="ECO:0007669"/>
    <property type="project" value="UniProtKB-EC"/>
</dbReference>
<dbReference type="Pfam" id="PF00403">
    <property type="entry name" value="HMA"/>
    <property type="match status" value="1"/>
</dbReference>
<dbReference type="InterPro" id="IPR018303">
    <property type="entry name" value="ATPase_P-typ_P_site"/>
</dbReference>
<evidence type="ECO:0000256" key="17">
    <source>
        <dbReference type="ARBA" id="ARBA00023065"/>
    </source>
</evidence>
<dbReference type="InterPro" id="IPR059000">
    <property type="entry name" value="ATPase_P-type_domA"/>
</dbReference>
<evidence type="ECO:0000256" key="9">
    <source>
        <dbReference type="ARBA" id="ARBA00022723"/>
    </source>
</evidence>
<sequence>MKKQLLDITGMSCSACSSRIEKVVNRMQGVEQMSVNLLKNNAHVTFDESVVNEKAIIARIEKLGFGAIVHAANVAAPVPQQDTAAQEMEEMRQRLIGSLIFAGLVFYQHMGRMWGWPLPSFILGQENELINALLQMLWCIPVLFIDRKYFIHGVRNLLSGAPNMDSLIAVGSGASFIYGLYSVFGMAYAFGHNRLDLLPGFADALYFEASAVILALVTVGKFMEARAKSHTSDAIKALMNLTPKTALVERHGLQGEIPVEEVVTGDVLIVKSGASVPVDGKIIEGSAALDESALTGESLPVDKTIGDKVIGGTINRSGYFKMEATAIGADTALAKIIALVDEATSSKAPIAKLADKVSGYFVPAVIGIAVLAAVVWLALGASWHFALTIAISVLVISCPCALGLATPTAIMVGTGRGAKSGILIKSATALETAHKIDTVILDKTGTITAGKPVVTDILPIKITENELLAFAAGLEKLSEHPLGEAIVAAAEAKQLVLPEAGNYKQIPGQGVTAELAGAECAAGNLKLLEALNVDVSSLMERYDKLAAQGKTPLYFVRAGELLGCIAVADTVKPTSREAIGKLQAMGLRVLMVTGDNQATAEAIRAQVGVDEAVAQVLPQDKEAVIRKLQQEGHIVAMVGDGINDAPALARADIGIAIGAGTDIAIEAADMVLIKSDLLDVAKAICLSRSVMTNIKENLFWAFIYNAVGIPFAAGVFYTAFGWLLNPLIAAAAMSCSSVSVVTNALRLRFIKL</sequence>
<keyword evidence="17" id="KW-0406">Ion transport</keyword>
<feature type="transmembrane region" description="Helical" evidence="21">
    <location>
        <begin position="197"/>
        <end position="219"/>
    </location>
</feature>
<dbReference type="PROSITE" id="PS00154">
    <property type="entry name" value="ATPASE_E1_E2"/>
    <property type="match status" value="1"/>
</dbReference>
<dbReference type="PRINTS" id="PR00119">
    <property type="entry name" value="CATATPASE"/>
</dbReference>
<dbReference type="GO" id="GO:0055070">
    <property type="term" value="P:copper ion homeostasis"/>
    <property type="evidence" value="ECO:0007669"/>
    <property type="project" value="TreeGrafter"/>
</dbReference>
<evidence type="ECO:0000256" key="20">
    <source>
        <dbReference type="ARBA" id="ARBA00049289"/>
    </source>
</evidence>
<keyword evidence="24" id="KW-1185">Reference proteome</keyword>
<dbReference type="PROSITE" id="PS01047">
    <property type="entry name" value="HMA_1"/>
    <property type="match status" value="1"/>
</dbReference>
<dbReference type="NCBIfam" id="TIGR01511">
    <property type="entry name" value="ATPase-IB1_Cu"/>
    <property type="match status" value="1"/>
</dbReference>
<dbReference type="Gene3D" id="3.40.50.1000">
    <property type="entry name" value="HAD superfamily/HAD-like"/>
    <property type="match status" value="1"/>
</dbReference>
<feature type="domain" description="HMA" evidence="22">
    <location>
        <begin position="2"/>
        <end position="68"/>
    </location>
</feature>
<dbReference type="SFLD" id="SFLDF00027">
    <property type="entry name" value="p-type_atpase"/>
    <property type="match status" value="1"/>
</dbReference>
<dbReference type="FunFam" id="3.30.70.100:FF:000005">
    <property type="entry name" value="Copper-exporting P-type ATPase A"/>
    <property type="match status" value="1"/>
</dbReference>
<dbReference type="InterPro" id="IPR036412">
    <property type="entry name" value="HAD-like_sf"/>
</dbReference>
<dbReference type="GO" id="GO:0043682">
    <property type="term" value="F:P-type divalent copper transporter activity"/>
    <property type="evidence" value="ECO:0007669"/>
    <property type="project" value="TreeGrafter"/>
</dbReference>
<evidence type="ECO:0000256" key="15">
    <source>
        <dbReference type="ARBA" id="ARBA00022989"/>
    </source>
</evidence>
<dbReference type="InterPro" id="IPR027256">
    <property type="entry name" value="P-typ_ATPase_IB"/>
</dbReference>
<evidence type="ECO:0000256" key="16">
    <source>
        <dbReference type="ARBA" id="ARBA00023008"/>
    </source>
</evidence>
<evidence type="ECO:0000256" key="18">
    <source>
        <dbReference type="ARBA" id="ARBA00023136"/>
    </source>
</evidence>
<dbReference type="SUPFAM" id="SSF55008">
    <property type="entry name" value="HMA, heavy metal-associated domain"/>
    <property type="match status" value="1"/>
</dbReference>
<dbReference type="Gene3D" id="3.30.70.100">
    <property type="match status" value="1"/>
</dbReference>
<feature type="transmembrane region" description="Helical" evidence="21">
    <location>
        <begin position="698"/>
        <end position="720"/>
    </location>
</feature>
<dbReference type="CDD" id="cd00371">
    <property type="entry name" value="HMA"/>
    <property type="match status" value="1"/>
</dbReference>
<dbReference type="SFLD" id="SFLDS00003">
    <property type="entry name" value="Haloacid_Dehalogenase"/>
    <property type="match status" value="1"/>
</dbReference>
<dbReference type="FunFam" id="3.40.50.1000:FF:000144">
    <property type="entry name" value="copper-transporting ATPase 1 isoform X2"/>
    <property type="match status" value="1"/>
</dbReference>
<protein>
    <recommendedName>
        <fullName evidence="4">Copper-exporting P-type ATPase</fullName>
        <ecNumber evidence="3">7.2.2.8</ecNumber>
    </recommendedName>
    <alternativeName>
        <fullName evidence="19">Copper-exporting P-type ATPase A</fullName>
    </alternativeName>
</protein>
<comment type="subcellular location">
    <subcellularLocation>
        <location evidence="1">Cell membrane</location>
        <topology evidence="1">Multi-pass membrane protein</topology>
    </subcellularLocation>
</comment>
<dbReference type="InterPro" id="IPR044492">
    <property type="entry name" value="P_typ_ATPase_HD_dom"/>
</dbReference>
<dbReference type="Gene3D" id="2.70.150.10">
    <property type="entry name" value="Calcium-transporting ATPase, cytoplasmic transduction domain A"/>
    <property type="match status" value="1"/>
</dbReference>
<keyword evidence="7" id="KW-0597">Phosphoprotein</keyword>
<dbReference type="AlphaFoldDB" id="E8LF54"/>
<evidence type="ECO:0000256" key="4">
    <source>
        <dbReference type="ARBA" id="ARBA00015102"/>
    </source>
</evidence>